<gene>
    <name evidence="2" type="primary">LOC108612459</name>
</gene>
<evidence type="ECO:0000313" key="2">
    <source>
        <dbReference type="RefSeq" id="XP_017860830.1"/>
    </source>
</evidence>
<dbReference type="PROSITE" id="PS51257">
    <property type="entry name" value="PROKAR_LIPOPROTEIN"/>
    <property type="match status" value="1"/>
</dbReference>
<proteinExistence type="predicted"/>
<reference evidence="1" key="2">
    <citation type="journal article" date="2016" name="G3 (Bethesda)">
        <title>Genome Evolution in Three Species of Cactophilic Drosophila.</title>
        <authorList>
            <person name="Sanchez-Flores A."/>
            <person name="Penazola F."/>
            <person name="Carpinteyro-Ponce J."/>
            <person name="Nazario-Yepiz N."/>
            <person name="Abreu-Goodger C."/>
            <person name="Machado C.A."/>
            <person name="Markow T.A."/>
        </authorList>
    </citation>
    <scope>NUCLEOTIDE SEQUENCE [LARGE SCALE GENOMIC DNA]</scope>
</reference>
<reference evidence="2" key="3">
    <citation type="submission" date="2025-08" db="UniProtKB">
        <authorList>
            <consortium name="RefSeq"/>
        </authorList>
    </citation>
    <scope>IDENTIFICATION</scope>
    <source>
        <tissue evidence="2">Whole organism</tissue>
    </source>
</reference>
<accession>A0ABM1P0U4</accession>
<keyword evidence="1" id="KW-1185">Reference proteome</keyword>
<sequence length="157" mass="17586">MSEIRGRRRSTTTKTEIITLTYSCTCSPAMSSCPAVRQECHRRGEQCSGQPEEARRNALDGHVKCGLVRPTRINLHLGHGWGLCFCVDSHGQWKSISQLELQLGLRLGMEELFICDSGIQRIADNCSPCSMPAYQKVSRVTVKNIYCSRPELEAIRS</sequence>
<organism evidence="1 2">
    <name type="scientific">Drosophila arizonae</name>
    <name type="common">Fruit fly</name>
    <dbReference type="NCBI Taxonomy" id="7263"/>
    <lineage>
        <taxon>Eukaryota</taxon>
        <taxon>Metazoa</taxon>
        <taxon>Ecdysozoa</taxon>
        <taxon>Arthropoda</taxon>
        <taxon>Hexapoda</taxon>
        <taxon>Insecta</taxon>
        <taxon>Pterygota</taxon>
        <taxon>Neoptera</taxon>
        <taxon>Endopterygota</taxon>
        <taxon>Diptera</taxon>
        <taxon>Brachycera</taxon>
        <taxon>Muscomorpha</taxon>
        <taxon>Ephydroidea</taxon>
        <taxon>Drosophilidae</taxon>
        <taxon>Drosophila</taxon>
    </lineage>
</organism>
<dbReference type="Proteomes" id="UP000694904">
    <property type="component" value="Chromosome 4"/>
</dbReference>
<dbReference type="RefSeq" id="XP_017860830.1">
    <property type="nucleotide sequence ID" value="XM_018005341.1"/>
</dbReference>
<evidence type="ECO:0000313" key="1">
    <source>
        <dbReference type="Proteomes" id="UP000694904"/>
    </source>
</evidence>
<protein>
    <submittedName>
        <fullName evidence="2">Uncharacterized protein LOC108612459</fullName>
    </submittedName>
</protein>
<dbReference type="GeneID" id="108612459"/>
<name>A0ABM1P0U4_DROAR</name>
<reference evidence="1" key="1">
    <citation type="journal article" date="1997" name="Nucleic Acids Res.">
        <title>tRNAscan-SE: a program for improved detection of transfer RNA genes in genomic sequence.</title>
        <authorList>
            <person name="Lowe T.M."/>
            <person name="Eddy S.R."/>
        </authorList>
    </citation>
    <scope>NUCLEOTIDE SEQUENCE [LARGE SCALE GENOMIC DNA]</scope>
</reference>